<dbReference type="AlphaFoldDB" id="A0A9E8NIT4"/>
<gene>
    <name evidence="3" type="ORF">ON006_12710</name>
</gene>
<feature type="chain" id="PRO_5039241270" evidence="1">
    <location>
        <begin position="20"/>
        <end position="360"/>
    </location>
</feature>
<dbReference type="InterPro" id="IPR006124">
    <property type="entry name" value="Metalloenzyme"/>
</dbReference>
<feature type="signal peptide" evidence="1">
    <location>
        <begin position="1"/>
        <end position="19"/>
    </location>
</feature>
<dbReference type="Gene3D" id="3.40.720.10">
    <property type="entry name" value="Alkaline Phosphatase, subunit A"/>
    <property type="match status" value="1"/>
</dbReference>
<reference evidence="3" key="1">
    <citation type="submission" date="2022-11" db="EMBL/GenBank/DDBJ databases">
        <title>Dyadobacter pollutisoli sp. nov., isolated from plastic dumped soil.</title>
        <authorList>
            <person name="Kim J.M."/>
            <person name="Kim K.R."/>
            <person name="Lee J.K."/>
            <person name="Hao L."/>
            <person name="Jeon C.O."/>
        </authorList>
    </citation>
    <scope>NUCLEOTIDE SEQUENCE</scope>
    <source>
        <strain evidence="3">U1</strain>
    </source>
</reference>
<feature type="domain" description="Metalloenzyme" evidence="2">
    <location>
        <begin position="226"/>
        <end position="298"/>
    </location>
</feature>
<accession>A0A9E8NIT4</accession>
<keyword evidence="1" id="KW-0732">Signal</keyword>
<dbReference type="GO" id="GO:0046872">
    <property type="term" value="F:metal ion binding"/>
    <property type="evidence" value="ECO:0007669"/>
    <property type="project" value="InterPro"/>
</dbReference>
<dbReference type="EMBL" id="CP112998">
    <property type="protein sequence ID" value="WAC14799.1"/>
    <property type="molecule type" value="Genomic_DNA"/>
</dbReference>
<dbReference type="GO" id="GO:0003824">
    <property type="term" value="F:catalytic activity"/>
    <property type="evidence" value="ECO:0007669"/>
    <property type="project" value="InterPro"/>
</dbReference>
<proteinExistence type="predicted"/>
<evidence type="ECO:0000313" key="4">
    <source>
        <dbReference type="Proteomes" id="UP001164653"/>
    </source>
</evidence>
<evidence type="ECO:0000259" key="2">
    <source>
        <dbReference type="Pfam" id="PF01676"/>
    </source>
</evidence>
<dbReference type="Proteomes" id="UP001164653">
    <property type="component" value="Chromosome"/>
</dbReference>
<organism evidence="3 4">
    <name type="scientific">Dyadobacter pollutisoli</name>
    <dbReference type="NCBI Taxonomy" id="2910158"/>
    <lineage>
        <taxon>Bacteria</taxon>
        <taxon>Pseudomonadati</taxon>
        <taxon>Bacteroidota</taxon>
        <taxon>Cytophagia</taxon>
        <taxon>Cytophagales</taxon>
        <taxon>Spirosomataceae</taxon>
        <taxon>Dyadobacter</taxon>
    </lineage>
</organism>
<evidence type="ECO:0000313" key="3">
    <source>
        <dbReference type="EMBL" id="WAC14799.1"/>
    </source>
</evidence>
<dbReference type="SUPFAM" id="SSF53649">
    <property type="entry name" value="Alkaline phosphatase-like"/>
    <property type="match status" value="1"/>
</dbReference>
<evidence type="ECO:0000256" key="1">
    <source>
        <dbReference type="SAM" id="SignalP"/>
    </source>
</evidence>
<dbReference type="InterPro" id="IPR017850">
    <property type="entry name" value="Alkaline_phosphatase_core_sf"/>
</dbReference>
<protein>
    <submittedName>
        <fullName evidence="3">Alkaline phosphatase family protein</fullName>
    </submittedName>
</protein>
<keyword evidence="4" id="KW-1185">Reference proteome</keyword>
<dbReference type="Pfam" id="PF01676">
    <property type="entry name" value="Metalloenzyme"/>
    <property type="match status" value="1"/>
</dbReference>
<name>A0A9E8NIT4_9BACT</name>
<dbReference type="KEGG" id="dpf:ON006_12710"/>
<dbReference type="RefSeq" id="WP_244820166.1">
    <property type="nucleotide sequence ID" value="NZ_CP112998.1"/>
</dbReference>
<sequence length="360" mass="40878">MKSKFLVLSLLACALTGYAQQTKNIVLISIDGYRWQEIFHGADSTLIFNKKYYKQDSATLFKKYWAASAVERRQKLMPFFWKTIAGKGQLYGNRDLGNNVNVKNKYWFSYPGRSETLCGFYDEKINSNSYPNNPNENVLEFFDKQKGFKGKVVTFASWDAVFRIVNRERNGMLVNIPGEVVKGANLSEAQVLANEQQKFIPDYFGDGIRFDAHTYAMTKSYVMANHPKVVHIDFADPDNFGHSGEYDSFLDAAHYLDAMIASLWETMQKDPFYKDKTTFMIYPDHGRGTGARWTSHGTSAPGSNETFLAIIGPDTRAGGEMKDKVQIYQDQFAQTAARIMGFKFTANHPVGEVVQSVFKK</sequence>